<dbReference type="InterPro" id="IPR052165">
    <property type="entry name" value="Membrane_assoc_protease"/>
</dbReference>
<dbReference type="InterPro" id="IPR029045">
    <property type="entry name" value="ClpP/crotonase-like_dom_sf"/>
</dbReference>
<protein>
    <recommendedName>
        <fullName evidence="1">NfeD1b N-terminal domain-containing protein</fullName>
    </recommendedName>
</protein>
<name>A0A0F9DGC6_9ZZZZ</name>
<comment type="caution">
    <text evidence="2">The sequence shown here is derived from an EMBL/GenBank/DDBJ whole genome shotgun (WGS) entry which is preliminary data.</text>
</comment>
<accession>A0A0F9DGC6</accession>
<sequence length="147" mass="15233">MRLRALQATLAAAATLVLLLPAQAGTQTEVGPLVHSIDLDVTINPASAGWVSQALDDAEDAGAKLVIFRLDTPGGLDDSMREMVKDIIAAPMPVVMYVSPDGARAASAGLFITEAADVAAMAPRQTLAPPLRSRLAGASRTRCSVAR</sequence>
<dbReference type="PANTHER" id="PTHR33507">
    <property type="entry name" value="INNER MEMBRANE PROTEIN YBBJ"/>
    <property type="match status" value="1"/>
</dbReference>
<evidence type="ECO:0000259" key="1">
    <source>
        <dbReference type="Pfam" id="PF25145"/>
    </source>
</evidence>
<dbReference type="PANTHER" id="PTHR33507:SF4">
    <property type="entry name" value="NODULATION COMPETITIVENESS PROTEIN NFED"/>
    <property type="match status" value="1"/>
</dbReference>
<dbReference type="InterPro" id="IPR056738">
    <property type="entry name" value="NfeD1b_N"/>
</dbReference>
<feature type="domain" description="NfeD1b N-terminal" evidence="1">
    <location>
        <begin position="34"/>
        <end position="127"/>
    </location>
</feature>
<evidence type="ECO:0000313" key="2">
    <source>
        <dbReference type="EMBL" id="KKL60709.1"/>
    </source>
</evidence>
<organism evidence="2">
    <name type="scientific">marine sediment metagenome</name>
    <dbReference type="NCBI Taxonomy" id="412755"/>
    <lineage>
        <taxon>unclassified sequences</taxon>
        <taxon>metagenomes</taxon>
        <taxon>ecological metagenomes</taxon>
    </lineage>
</organism>
<dbReference type="Gene3D" id="3.90.226.10">
    <property type="entry name" value="2-enoyl-CoA Hydratase, Chain A, domain 1"/>
    <property type="match status" value="1"/>
</dbReference>
<dbReference type="EMBL" id="LAZR01029057">
    <property type="protein sequence ID" value="KKL60709.1"/>
    <property type="molecule type" value="Genomic_DNA"/>
</dbReference>
<gene>
    <name evidence="2" type="ORF">LCGC14_2202610</name>
</gene>
<dbReference type="AlphaFoldDB" id="A0A0F9DGC6"/>
<reference evidence="2" key="1">
    <citation type="journal article" date="2015" name="Nature">
        <title>Complex archaea that bridge the gap between prokaryotes and eukaryotes.</title>
        <authorList>
            <person name="Spang A."/>
            <person name="Saw J.H."/>
            <person name="Jorgensen S.L."/>
            <person name="Zaremba-Niedzwiedzka K."/>
            <person name="Martijn J."/>
            <person name="Lind A.E."/>
            <person name="van Eijk R."/>
            <person name="Schleper C."/>
            <person name="Guy L."/>
            <person name="Ettema T.J."/>
        </authorList>
    </citation>
    <scope>NUCLEOTIDE SEQUENCE</scope>
</reference>
<dbReference type="Pfam" id="PF25145">
    <property type="entry name" value="NfeD1b_N"/>
    <property type="match status" value="1"/>
</dbReference>
<dbReference type="SUPFAM" id="SSF52096">
    <property type="entry name" value="ClpP/crotonase"/>
    <property type="match status" value="1"/>
</dbReference>
<proteinExistence type="predicted"/>